<feature type="transmembrane region" description="Helical" evidence="7">
    <location>
        <begin position="256"/>
        <end position="274"/>
    </location>
</feature>
<feature type="transmembrane region" description="Helical" evidence="7">
    <location>
        <begin position="37"/>
        <end position="58"/>
    </location>
</feature>
<evidence type="ECO:0008006" key="10">
    <source>
        <dbReference type="Google" id="ProtNLM"/>
    </source>
</evidence>
<evidence type="ECO:0000313" key="9">
    <source>
        <dbReference type="Proteomes" id="UP001301350"/>
    </source>
</evidence>
<dbReference type="GO" id="GO:0016020">
    <property type="term" value="C:membrane"/>
    <property type="evidence" value="ECO:0007669"/>
    <property type="project" value="UniProtKB-SubCell"/>
</dbReference>
<protein>
    <recommendedName>
        <fullName evidence="10">Bestrophin</fullName>
    </recommendedName>
</protein>
<keyword evidence="3 7" id="KW-1133">Transmembrane helix</keyword>
<comment type="similarity">
    <text evidence="5">Belongs to the anion channel-forming bestrophin (TC 1.A.46) family. Calcium-sensitive chloride channel subfamily.</text>
</comment>
<dbReference type="Proteomes" id="UP001301350">
    <property type="component" value="Unassembled WGS sequence"/>
</dbReference>
<evidence type="ECO:0000256" key="7">
    <source>
        <dbReference type="SAM" id="Phobius"/>
    </source>
</evidence>
<proteinExistence type="inferred from homology"/>
<dbReference type="InterPro" id="IPR000615">
    <property type="entry name" value="Bestrophin"/>
</dbReference>
<dbReference type="EMBL" id="JANCYW010000005">
    <property type="protein sequence ID" value="KAK4535567.1"/>
    <property type="molecule type" value="Genomic_DNA"/>
</dbReference>
<dbReference type="InterPro" id="IPR021134">
    <property type="entry name" value="Bestrophin-like"/>
</dbReference>
<organism evidence="8 9">
    <name type="scientific">Cyanidium caldarium</name>
    <name type="common">Red alga</name>
    <dbReference type="NCBI Taxonomy" id="2771"/>
    <lineage>
        <taxon>Eukaryota</taxon>
        <taxon>Rhodophyta</taxon>
        <taxon>Bangiophyceae</taxon>
        <taxon>Cyanidiales</taxon>
        <taxon>Cyanidiaceae</taxon>
        <taxon>Cyanidium</taxon>
    </lineage>
</organism>
<evidence type="ECO:0000256" key="3">
    <source>
        <dbReference type="ARBA" id="ARBA00022989"/>
    </source>
</evidence>
<evidence type="ECO:0000256" key="5">
    <source>
        <dbReference type="ARBA" id="ARBA00034769"/>
    </source>
</evidence>
<comment type="subcellular location">
    <subcellularLocation>
        <location evidence="1">Membrane</location>
    </subcellularLocation>
</comment>
<evidence type="ECO:0000256" key="2">
    <source>
        <dbReference type="ARBA" id="ARBA00022692"/>
    </source>
</evidence>
<dbReference type="AlphaFoldDB" id="A0AAV9ITI3"/>
<feature type="region of interest" description="Disordered" evidence="6">
    <location>
        <begin position="430"/>
        <end position="456"/>
    </location>
</feature>
<dbReference type="Pfam" id="PF01062">
    <property type="entry name" value="Bestrophin"/>
    <property type="match status" value="1"/>
</dbReference>
<evidence type="ECO:0000256" key="1">
    <source>
        <dbReference type="ARBA" id="ARBA00004370"/>
    </source>
</evidence>
<evidence type="ECO:0000313" key="8">
    <source>
        <dbReference type="EMBL" id="KAK4535567.1"/>
    </source>
</evidence>
<keyword evidence="2 7" id="KW-0812">Transmembrane</keyword>
<feature type="transmembrane region" description="Helical" evidence="7">
    <location>
        <begin position="64"/>
        <end position="87"/>
    </location>
</feature>
<comment type="caution">
    <text evidence="8">The sequence shown here is derived from an EMBL/GenBank/DDBJ whole genome shotgun (WGS) entry which is preliminary data.</text>
</comment>
<keyword evidence="4 7" id="KW-0472">Membrane</keyword>
<evidence type="ECO:0000256" key="4">
    <source>
        <dbReference type="ARBA" id="ARBA00023136"/>
    </source>
</evidence>
<gene>
    <name evidence="8" type="ORF">CDCA_CDCA05G1592</name>
</gene>
<evidence type="ECO:0000256" key="6">
    <source>
        <dbReference type="SAM" id="MobiDB-lite"/>
    </source>
</evidence>
<sequence length="467" mass="53901">MTILYRDPVATFGKDYVFPLSWLRLFLHWHGSLPQRLLLEVVLWTGAASVVIATKAYVGAWPAPIIHVCAALVSILSSILTFMLGFYTSTVYSRWWTTRTGAHGGAQLEAYNIAMQLTQCIYDDEDPVAASRLKQLLMRWCCIPFGMLLRAVYTDKPHVYSTLDSMARIGLATPVEADKLDHEIDRSTYTQPIMWMGHLLTRLREDGHRFGVTEWMHYLFIQEMCSMRGDLGWMFTFWMVPVPLIYKQLVNAAVRVYVIAIVLLAGDLGLLLSLGDEAKAQGNLRWVDLLFVVVIFFVYVGWLHVAEELANPYRISPDGLDYDDYVSSLRVDVATMVDDHRVRLPTVESIANEPLPGDSDWNAPTLWRDHTHEWLPGLHQWTRQPPGKLPRPRQLVREFYDTFREHRLEELEQLGDHARAALHRVVHPLAEPPPAEVEPVDDTRLREAQRPRRRRRRPWQRIPYLGM</sequence>
<feature type="transmembrane region" description="Helical" evidence="7">
    <location>
        <begin position="286"/>
        <end position="305"/>
    </location>
</feature>
<reference evidence="8 9" key="1">
    <citation type="submission" date="2022-07" db="EMBL/GenBank/DDBJ databases">
        <title>Genome-wide signatures of adaptation to extreme environments.</title>
        <authorList>
            <person name="Cho C.H."/>
            <person name="Yoon H.S."/>
        </authorList>
    </citation>
    <scope>NUCLEOTIDE SEQUENCE [LARGE SCALE GENOMIC DNA]</scope>
    <source>
        <strain evidence="8 9">DBV 063 E5</strain>
    </source>
</reference>
<keyword evidence="9" id="KW-1185">Reference proteome</keyword>
<dbReference type="PANTHER" id="PTHR10736:SF0">
    <property type="entry name" value="BESTROPHIN HOMOLOG"/>
    <property type="match status" value="1"/>
</dbReference>
<accession>A0AAV9ITI3</accession>
<feature type="compositionally biased region" description="Basic and acidic residues" evidence="6">
    <location>
        <begin position="441"/>
        <end position="450"/>
    </location>
</feature>
<dbReference type="PANTHER" id="PTHR10736">
    <property type="entry name" value="BESTROPHIN"/>
    <property type="match status" value="1"/>
</dbReference>
<dbReference type="GO" id="GO:0005254">
    <property type="term" value="F:chloride channel activity"/>
    <property type="evidence" value="ECO:0007669"/>
    <property type="project" value="InterPro"/>
</dbReference>
<name>A0AAV9ITI3_CYACA</name>